<dbReference type="PANTHER" id="PTHR24421:SF10">
    <property type="entry name" value="NITRATE_NITRITE SENSOR PROTEIN NARQ"/>
    <property type="match status" value="1"/>
</dbReference>
<feature type="domain" description="Signal transduction histidine kinase subgroup 3 dimerisation and phosphoacceptor" evidence="10">
    <location>
        <begin position="177"/>
        <end position="242"/>
    </location>
</feature>
<keyword evidence="4" id="KW-0808">Transferase</keyword>
<reference evidence="12" key="1">
    <citation type="submission" date="2016-06" db="EMBL/GenBank/DDBJ databases">
        <authorList>
            <person name="Varghese N."/>
            <person name="Submissions Spin"/>
        </authorList>
    </citation>
    <scope>NUCLEOTIDE SEQUENCE [LARGE SCALE GENOMIC DNA]</scope>
    <source>
        <strain evidence="12">DSM 44814</strain>
    </source>
</reference>
<dbReference type="InterPro" id="IPR050482">
    <property type="entry name" value="Sensor_HK_TwoCompSys"/>
</dbReference>
<dbReference type="InterPro" id="IPR011712">
    <property type="entry name" value="Sig_transdc_His_kin_sub3_dim/P"/>
</dbReference>
<evidence type="ECO:0000313" key="12">
    <source>
        <dbReference type="Proteomes" id="UP000199696"/>
    </source>
</evidence>
<keyword evidence="8" id="KW-0902">Two-component regulatory system</keyword>
<evidence type="ECO:0000256" key="4">
    <source>
        <dbReference type="ARBA" id="ARBA00022679"/>
    </source>
</evidence>
<proteinExistence type="predicted"/>
<feature type="transmembrane region" description="Helical" evidence="9">
    <location>
        <begin position="7"/>
        <end position="26"/>
    </location>
</feature>
<evidence type="ECO:0000256" key="3">
    <source>
        <dbReference type="ARBA" id="ARBA00022553"/>
    </source>
</evidence>
<organism evidence="11 12">
    <name type="scientific">Micromonospora eburnea</name>
    <dbReference type="NCBI Taxonomy" id="227316"/>
    <lineage>
        <taxon>Bacteria</taxon>
        <taxon>Bacillati</taxon>
        <taxon>Actinomycetota</taxon>
        <taxon>Actinomycetes</taxon>
        <taxon>Micromonosporales</taxon>
        <taxon>Micromonosporaceae</taxon>
        <taxon>Micromonospora</taxon>
    </lineage>
</organism>
<keyword evidence="9" id="KW-1133">Transmembrane helix</keyword>
<evidence type="ECO:0000256" key="7">
    <source>
        <dbReference type="ARBA" id="ARBA00022840"/>
    </source>
</evidence>
<dbReference type="OrthoDB" id="227596at2"/>
<dbReference type="SUPFAM" id="SSF55874">
    <property type="entry name" value="ATPase domain of HSP90 chaperone/DNA topoisomerase II/histidine kinase"/>
    <property type="match status" value="1"/>
</dbReference>
<feature type="transmembrane region" description="Helical" evidence="9">
    <location>
        <begin position="77"/>
        <end position="94"/>
    </location>
</feature>
<dbReference type="PANTHER" id="PTHR24421">
    <property type="entry name" value="NITRATE/NITRITE SENSOR PROTEIN NARX-RELATED"/>
    <property type="match status" value="1"/>
</dbReference>
<dbReference type="GO" id="GO:0005524">
    <property type="term" value="F:ATP binding"/>
    <property type="evidence" value="ECO:0007669"/>
    <property type="project" value="UniProtKB-KW"/>
</dbReference>
<dbReference type="EC" id="2.7.13.3" evidence="2"/>
<keyword evidence="7" id="KW-0067">ATP-binding</keyword>
<evidence type="ECO:0000256" key="9">
    <source>
        <dbReference type="SAM" id="Phobius"/>
    </source>
</evidence>
<dbReference type="GO" id="GO:0046983">
    <property type="term" value="F:protein dimerization activity"/>
    <property type="evidence" value="ECO:0007669"/>
    <property type="project" value="InterPro"/>
</dbReference>
<keyword evidence="12" id="KW-1185">Reference proteome</keyword>
<dbReference type="CDD" id="cd16917">
    <property type="entry name" value="HATPase_UhpB-NarQ-NarX-like"/>
    <property type="match status" value="1"/>
</dbReference>
<keyword evidence="5" id="KW-0547">Nucleotide-binding</keyword>
<dbReference type="Pfam" id="PF07730">
    <property type="entry name" value="HisKA_3"/>
    <property type="match status" value="1"/>
</dbReference>
<dbReference type="InterPro" id="IPR036890">
    <property type="entry name" value="HATPase_C_sf"/>
</dbReference>
<dbReference type="GO" id="GO:0016020">
    <property type="term" value="C:membrane"/>
    <property type="evidence" value="ECO:0007669"/>
    <property type="project" value="InterPro"/>
</dbReference>
<evidence type="ECO:0000256" key="5">
    <source>
        <dbReference type="ARBA" id="ARBA00022741"/>
    </source>
</evidence>
<name>A0A1C6V176_9ACTN</name>
<keyword evidence="9" id="KW-0812">Transmembrane</keyword>
<evidence type="ECO:0000313" key="11">
    <source>
        <dbReference type="EMBL" id="SCL60023.1"/>
    </source>
</evidence>
<dbReference type="STRING" id="227316.GA0070604_4196"/>
<comment type="catalytic activity">
    <reaction evidence="1">
        <text>ATP + protein L-histidine = ADP + protein N-phospho-L-histidine.</text>
        <dbReference type="EC" id="2.7.13.3"/>
    </reaction>
</comment>
<evidence type="ECO:0000259" key="10">
    <source>
        <dbReference type="Pfam" id="PF07730"/>
    </source>
</evidence>
<evidence type="ECO:0000256" key="2">
    <source>
        <dbReference type="ARBA" id="ARBA00012438"/>
    </source>
</evidence>
<dbReference type="Gene3D" id="1.20.5.1930">
    <property type="match status" value="1"/>
</dbReference>
<sequence>MPRPVDIALGAGLIAVVLTTSLLRLGPPGPTGPLNGGAVVLAVAAGIAVAFRRWFPVACLVAVNLVTMVWFHADYHGRLITVAPLICCYTLAAYRGWRAGLVGGLLTAATTVVTVRLALGGEWLGDQVFNAVPLIAAATALGAAVHSHRAFAAGARERAERIAEARSDQARRQAAEERLEIARELHDVFGHTMAAISVQAGVAVHVMQRRPEQAAEALSTIKRISNDGLTEVQVLLGAMRSEDMRTATGGLAHLEKLLDTAGVRVDLRVRGESRTVPVAVDLAAFRIIQESLTNVRRHANASSVRVELSYGDELGIVVLDDGKPSDTSTTVGGHGIEGMRARAEKLGGTLVAGRRDDGFEVRCVLPIRKDAP</sequence>
<dbReference type="Proteomes" id="UP000199696">
    <property type="component" value="Unassembled WGS sequence"/>
</dbReference>
<dbReference type="AlphaFoldDB" id="A0A1C6V176"/>
<protein>
    <recommendedName>
        <fullName evidence="2">histidine kinase</fullName>
        <ecNumber evidence="2">2.7.13.3</ecNumber>
    </recommendedName>
</protein>
<keyword evidence="3" id="KW-0597">Phosphoprotein</keyword>
<keyword evidence="9" id="KW-0472">Membrane</keyword>
<dbReference type="EMBL" id="FMHY01000002">
    <property type="protein sequence ID" value="SCL60023.1"/>
    <property type="molecule type" value="Genomic_DNA"/>
</dbReference>
<accession>A0A1C6V176</accession>
<dbReference type="Gene3D" id="3.30.565.10">
    <property type="entry name" value="Histidine kinase-like ATPase, C-terminal domain"/>
    <property type="match status" value="1"/>
</dbReference>
<dbReference type="GO" id="GO:0000155">
    <property type="term" value="F:phosphorelay sensor kinase activity"/>
    <property type="evidence" value="ECO:0007669"/>
    <property type="project" value="InterPro"/>
</dbReference>
<gene>
    <name evidence="11" type="ORF">GA0070604_4196</name>
</gene>
<dbReference type="RefSeq" id="WP_141721365.1">
    <property type="nucleotide sequence ID" value="NZ_FMHY01000002.1"/>
</dbReference>
<evidence type="ECO:0000256" key="6">
    <source>
        <dbReference type="ARBA" id="ARBA00022777"/>
    </source>
</evidence>
<keyword evidence="6 11" id="KW-0418">Kinase</keyword>
<feature type="transmembrane region" description="Helical" evidence="9">
    <location>
        <begin position="32"/>
        <end position="49"/>
    </location>
</feature>
<evidence type="ECO:0000256" key="1">
    <source>
        <dbReference type="ARBA" id="ARBA00000085"/>
    </source>
</evidence>
<evidence type="ECO:0000256" key="8">
    <source>
        <dbReference type="ARBA" id="ARBA00023012"/>
    </source>
</evidence>